<proteinExistence type="predicted"/>
<evidence type="ECO:0000313" key="1">
    <source>
        <dbReference type="EMBL" id="MBY17500.1"/>
    </source>
</evidence>
<accession>A0A2S2NJY6</accession>
<dbReference type="AlphaFoldDB" id="A0A2S2NJY6"/>
<gene>
    <name evidence="1" type="ORF">g.60928</name>
</gene>
<sequence>MVVLENPMPDPLATGVGLVQDAAATTPLTVDTTGAVAPQHHQSSVGGCLSATYPIPTTAAAVAGQRHHLKMVPKRFINMHQWFNPIGVKQIKEAMVCARRESYVPIHHMHNKRTILL</sequence>
<protein>
    <submittedName>
        <fullName evidence="1">Uncharacterized protein</fullName>
    </submittedName>
</protein>
<reference evidence="1" key="1">
    <citation type="submission" date="2018-04" db="EMBL/GenBank/DDBJ databases">
        <title>Transcriptome of Schizaphis graminum biotype I.</title>
        <authorList>
            <person name="Scully E.D."/>
            <person name="Geib S.M."/>
            <person name="Palmer N.A."/>
            <person name="Koch K."/>
            <person name="Bradshaw J."/>
            <person name="Heng-Moss T."/>
            <person name="Sarath G."/>
        </authorList>
    </citation>
    <scope>NUCLEOTIDE SEQUENCE</scope>
</reference>
<dbReference type="EMBL" id="GGMR01004881">
    <property type="protein sequence ID" value="MBY17500.1"/>
    <property type="molecule type" value="Transcribed_RNA"/>
</dbReference>
<name>A0A2S2NJY6_SCHGA</name>
<organism evidence="1">
    <name type="scientific">Schizaphis graminum</name>
    <name type="common">Green bug aphid</name>
    <dbReference type="NCBI Taxonomy" id="13262"/>
    <lineage>
        <taxon>Eukaryota</taxon>
        <taxon>Metazoa</taxon>
        <taxon>Ecdysozoa</taxon>
        <taxon>Arthropoda</taxon>
        <taxon>Hexapoda</taxon>
        <taxon>Insecta</taxon>
        <taxon>Pterygota</taxon>
        <taxon>Neoptera</taxon>
        <taxon>Paraneoptera</taxon>
        <taxon>Hemiptera</taxon>
        <taxon>Sternorrhyncha</taxon>
        <taxon>Aphidomorpha</taxon>
        <taxon>Aphidoidea</taxon>
        <taxon>Aphididae</taxon>
        <taxon>Aphidini</taxon>
        <taxon>Schizaphis</taxon>
    </lineage>
</organism>